<dbReference type="Pfam" id="PF01221">
    <property type="entry name" value="Dynein_light"/>
    <property type="match status" value="1"/>
</dbReference>
<evidence type="ECO:0000313" key="3">
    <source>
        <dbReference type="EMBL" id="CAL5141938.1"/>
    </source>
</evidence>
<name>A0AAV2TYJ7_CALDB</name>
<dbReference type="EMBL" id="CAXLJL010000933">
    <property type="protein sequence ID" value="CAL5141938.1"/>
    <property type="molecule type" value="Genomic_DNA"/>
</dbReference>
<dbReference type="GO" id="GO:0005509">
    <property type="term" value="F:calcium ion binding"/>
    <property type="evidence" value="ECO:0007669"/>
    <property type="project" value="InterPro"/>
</dbReference>
<evidence type="ECO:0000256" key="1">
    <source>
        <dbReference type="ARBA" id="ARBA00022837"/>
    </source>
</evidence>
<protein>
    <recommendedName>
        <fullName evidence="2">EF-hand domain-containing protein</fullName>
    </recommendedName>
</protein>
<proteinExistence type="predicted"/>
<evidence type="ECO:0000313" key="4">
    <source>
        <dbReference type="Proteomes" id="UP001497525"/>
    </source>
</evidence>
<dbReference type="GO" id="GO:0030286">
    <property type="term" value="C:dynein complex"/>
    <property type="evidence" value="ECO:0007669"/>
    <property type="project" value="InterPro"/>
</dbReference>
<feature type="domain" description="EF-hand" evidence="2">
    <location>
        <begin position="1"/>
        <end position="34"/>
    </location>
</feature>
<dbReference type="GO" id="GO:0007017">
    <property type="term" value="P:microtubule-based process"/>
    <property type="evidence" value="ECO:0007669"/>
    <property type="project" value="InterPro"/>
</dbReference>
<dbReference type="InterPro" id="IPR002048">
    <property type="entry name" value="EF_hand_dom"/>
</dbReference>
<dbReference type="PROSITE" id="PS00018">
    <property type="entry name" value="EF_HAND_1"/>
    <property type="match status" value="1"/>
</dbReference>
<dbReference type="PROSITE" id="PS50222">
    <property type="entry name" value="EF_HAND_2"/>
    <property type="match status" value="1"/>
</dbReference>
<dbReference type="InterPro" id="IPR001372">
    <property type="entry name" value="Dynein_light_chain_typ-1/2"/>
</dbReference>
<dbReference type="InterPro" id="IPR037177">
    <property type="entry name" value="DLC_sf"/>
</dbReference>
<accession>A0AAV2TYJ7</accession>
<dbReference type="Proteomes" id="UP001497525">
    <property type="component" value="Unassembled WGS sequence"/>
</dbReference>
<reference evidence="3" key="1">
    <citation type="submission" date="2024-06" db="EMBL/GenBank/DDBJ databases">
        <authorList>
            <person name="Liu X."/>
            <person name="Lenzi L."/>
            <person name="Haldenby T S."/>
            <person name="Uol C."/>
        </authorList>
    </citation>
    <scope>NUCLEOTIDE SEQUENCE</scope>
</reference>
<dbReference type="SMART" id="SM01375">
    <property type="entry name" value="Dynein_light"/>
    <property type="match status" value="1"/>
</dbReference>
<dbReference type="Gene3D" id="1.10.238.10">
    <property type="entry name" value="EF-hand"/>
    <property type="match status" value="1"/>
</dbReference>
<keyword evidence="1" id="KW-0106">Calcium</keyword>
<dbReference type="SUPFAM" id="SSF54648">
    <property type="entry name" value="DLC"/>
    <property type="match status" value="1"/>
</dbReference>
<dbReference type="Pfam" id="PF13499">
    <property type="entry name" value="EF-hand_7"/>
    <property type="match status" value="1"/>
</dbReference>
<dbReference type="InterPro" id="IPR018247">
    <property type="entry name" value="EF_Hand_1_Ca_BS"/>
</dbReference>
<organism evidence="3 4">
    <name type="scientific">Calicophoron daubneyi</name>
    <name type="common">Rumen fluke</name>
    <name type="synonym">Paramphistomum daubneyi</name>
    <dbReference type="NCBI Taxonomy" id="300641"/>
    <lineage>
        <taxon>Eukaryota</taxon>
        <taxon>Metazoa</taxon>
        <taxon>Spiralia</taxon>
        <taxon>Lophotrochozoa</taxon>
        <taxon>Platyhelminthes</taxon>
        <taxon>Trematoda</taxon>
        <taxon>Digenea</taxon>
        <taxon>Plagiorchiida</taxon>
        <taxon>Pronocephalata</taxon>
        <taxon>Paramphistomoidea</taxon>
        <taxon>Paramphistomidae</taxon>
        <taxon>Calicophoron</taxon>
    </lineage>
</organism>
<dbReference type="SUPFAM" id="SSF47473">
    <property type="entry name" value="EF-hand"/>
    <property type="match status" value="1"/>
</dbReference>
<evidence type="ECO:0000259" key="2">
    <source>
        <dbReference type="PROSITE" id="PS50222"/>
    </source>
</evidence>
<dbReference type="Gene3D" id="3.30.740.10">
    <property type="entry name" value="Protein Inhibitor Of Neuronal Nitric Oxide Synthase"/>
    <property type="match status" value="1"/>
</dbReference>
<dbReference type="CDD" id="cd21454">
    <property type="entry name" value="DLC-like_TAL"/>
    <property type="match status" value="1"/>
</dbReference>
<dbReference type="AlphaFoldDB" id="A0AAV2TYJ7"/>
<gene>
    <name evidence="3" type="ORF">CDAUBV1_LOCUS17227</name>
</gene>
<comment type="caution">
    <text evidence="3">The sequence shown here is derived from an EMBL/GenBank/DDBJ whole genome shotgun (WGS) entry which is preliminary data.</text>
</comment>
<sequence length="174" mass="19806">MEALLEVFHTIDGNSDNQITTDDLDSYVKKNDLDPEMITRWKALFDPNNTGVITLETFKDTLGLQGDERINPETGLLSNAGAPQVEIISEDIDQSDKQKILEKMKELTAERKPLEGKEVASMLKVYLDETFGRCWHVVVTEKSAWIKISHFARHALFCRMDGCTYIIWMTPVVV</sequence>
<dbReference type="InterPro" id="IPR011992">
    <property type="entry name" value="EF-hand-dom_pair"/>
</dbReference>